<feature type="compositionally biased region" description="Low complexity" evidence="1">
    <location>
        <begin position="125"/>
        <end position="137"/>
    </location>
</feature>
<evidence type="ECO:0000313" key="2">
    <source>
        <dbReference type="EMBL" id="KAJ1132560.1"/>
    </source>
</evidence>
<reference evidence="2" key="1">
    <citation type="journal article" date="2022" name="bioRxiv">
        <title>Sequencing and chromosome-scale assembly of the giantPleurodeles waltlgenome.</title>
        <authorList>
            <person name="Brown T."/>
            <person name="Elewa A."/>
            <person name="Iarovenko S."/>
            <person name="Subramanian E."/>
            <person name="Araus A.J."/>
            <person name="Petzold A."/>
            <person name="Susuki M."/>
            <person name="Suzuki K.-i.T."/>
            <person name="Hayashi T."/>
            <person name="Toyoda A."/>
            <person name="Oliveira C."/>
            <person name="Osipova E."/>
            <person name="Leigh N.D."/>
            <person name="Simon A."/>
            <person name="Yun M.H."/>
        </authorList>
    </citation>
    <scope>NUCLEOTIDE SEQUENCE</scope>
    <source>
        <strain evidence="2">20211129_DDA</strain>
        <tissue evidence="2">Liver</tissue>
    </source>
</reference>
<accession>A0AAV7Q3F9</accession>
<dbReference type="EMBL" id="JANPWB010000011">
    <property type="protein sequence ID" value="KAJ1132560.1"/>
    <property type="molecule type" value="Genomic_DNA"/>
</dbReference>
<proteinExistence type="predicted"/>
<evidence type="ECO:0000256" key="1">
    <source>
        <dbReference type="SAM" id="MobiDB-lite"/>
    </source>
</evidence>
<dbReference type="Proteomes" id="UP001066276">
    <property type="component" value="Chromosome 7"/>
</dbReference>
<organism evidence="2 3">
    <name type="scientific">Pleurodeles waltl</name>
    <name type="common">Iberian ribbed newt</name>
    <dbReference type="NCBI Taxonomy" id="8319"/>
    <lineage>
        <taxon>Eukaryota</taxon>
        <taxon>Metazoa</taxon>
        <taxon>Chordata</taxon>
        <taxon>Craniata</taxon>
        <taxon>Vertebrata</taxon>
        <taxon>Euteleostomi</taxon>
        <taxon>Amphibia</taxon>
        <taxon>Batrachia</taxon>
        <taxon>Caudata</taxon>
        <taxon>Salamandroidea</taxon>
        <taxon>Salamandridae</taxon>
        <taxon>Pleurodelinae</taxon>
        <taxon>Pleurodeles</taxon>
    </lineage>
</organism>
<feature type="compositionally biased region" description="Basic and acidic residues" evidence="1">
    <location>
        <begin position="84"/>
        <end position="104"/>
    </location>
</feature>
<feature type="compositionally biased region" description="Basic and acidic residues" evidence="1">
    <location>
        <begin position="58"/>
        <end position="75"/>
    </location>
</feature>
<feature type="region of interest" description="Disordered" evidence="1">
    <location>
        <begin position="191"/>
        <end position="263"/>
    </location>
</feature>
<feature type="region of interest" description="Disordered" evidence="1">
    <location>
        <begin position="53"/>
        <end position="170"/>
    </location>
</feature>
<keyword evidence="3" id="KW-1185">Reference proteome</keyword>
<dbReference type="AlphaFoldDB" id="A0AAV7Q3F9"/>
<evidence type="ECO:0000313" key="3">
    <source>
        <dbReference type="Proteomes" id="UP001066276"/>
    </source>
</evidence>
<comment type="caution">
    <text evidence="2">The sequence shown here is derived from an EMBL/GenBank/DDBJ whole genome shotgun (WGS) entry which is preliminary data.</text>
</comment>
<name>A0AAV7Q3F9_PLEWA</name>
<feature type="compositionally biased region" description="Basic and acidic residues" evidence="1">
    <location>
        <begin position="239"/>
        <end position="263"/>
    </location>
</feature>
<gene>
    <name evidence="2" type="ORF">NDU88_010869</name>
</gene>
<protein>
    <submittedName>
        <fullName evidence="2">Uncharacterized protein</fullName>
    </submittedName>
</protein>
<sequence>MQNRIPRGEVALAAKKPPCCPNVREKEVAHSWFCFLPLPSIPRRMYSLVHTHPAHGAQTHERLDSSAPNEREPRRPLVGPGVPRDPRPKSRKKSDPGRCLGEGRARRRERSGVAANRGGPRDGEPSSGRSLRLLELGAVLRTPRTGAPSKGPEERGRALPAAGESRQRVGLGEDHWARGWAPRLGWAPGLGLGPQTIEDPGLPYPGRLGSGPAAGAARALSCPRDQTLKRARSSGGGTRRSEADPRGPSEREVRDGRNEPPIL</sequence>